<dbReference type="PANTHER" id="PTHR15641">
    <property type="entry name" value="ELONGATOR COMPLEX PROTEIN 5"/>
    <property type="match status" value="1"/>
</dbReference>
<dbReference type="InterPro" id="IPR019519">
    <property type="entry name" value="Elp5"/>
</dbReference>
<evidence type="ECO:0000256" key="7">
    <source>
        <dbReference type="ARBA" id="ARBA00022694"/>
    </source>
</evidence>
<sequence>MEAIPLGGLIVIRGLDDGSDSDLVRYLASKARFSRKPNSFHQHDTTGIDFSVLYLKYGLDLTLRNLSKFKESICICLLVLPDVEKIMEWNRVASVADATIEWERNGKVNKREEIISVQSEPFRLEFRKYQASLLETVESAPEPSLSTSFDIGLNLKRSERAAKESLELPFTKMQNEQGLVDIRMGSGRKVRAGGRVIYTPDQDDDLDDSDPDDDLNL</sequence>
<keyword evidence="7" id="KW-0819">tRNA processing</keyword>
<comment type="similarity">
    <text evidence="4">Belongs to the ELP5 family.</text>
</comment>
<feature type="region of interest" description="Disordered" evidence="9">
    <location>
        <begin position="193"/>
        <end position="217"/>
    </location>
</feature>
<evidence type="ECO:0000256" key="1">
    <source>
        <dbReference type="ARBA" id="ARBA00004123"/>
    </source>
</evidence>
<organism evidence="10 11">
    <name type="scientific">Mesorhabditis belari</name>
    <dbReference type="NCBI Taxonomy" id="2138241"/>
    <lineage>
        <taxon>Eukaryota</taxon>
        <taxon>Metazoa</taxon>
        <taxon>Ecdysozoa</taxon>
        <taxon>Nematoda</taxon>
        <taxon>Chromadorea</taxon>
        <taxon>Rhabditida</taxon>
        <taxon>Rhabditina</taxon>
        <taxon>Rhabditomorpha</taxon>
        <taxon>Rhabditoidea</taxon>
        <taxon>Rhabditidae</taxon>
        <taxon>Mesorhabditinae</taxon>
        <taxon>Mesorhabditis</taxon>
    </lineage>
</organism>
<comment type="pathway">
    <text evidence="3">tRNA modification; 5-methoxycarbonylmethyl-2-thiouridine-tRNA biosynthesis.</text>
</comment>
<keyword evidence="10" id="KW-1185">Reference proteome</keyword>
<protein>
    <recommendedName>
        <fullName evidence="5">Elongator complex protein 5</fullName>
    </recommendedName>
</protein>
<proteinExistence type="inferred from homology"/>
<accession>A0AAF3J4G0</accession>
<dbReference type="AlphaFoldDB" id="A0AAF3J4G0"/>
<evidence type="ECO:0000256" key="9">
    <source>
        <dbReference type="SAM" id="MobiDB-lite"/>
    </source>
</evidence>
<evidence type="ECO:0000256" key="5">
    <source>
        <dbReference type="ARBA" id="ARBA00020264"/>
    </source>
</evidence>
<keyword evidence="6" id="KW-0963">Cytoplasm</keyword>
<comment type="subcellular location">
    <subcellularLocation>
        <location evidence="2">Cytoplasm</location>
    </subcellularLocation>
    <subcellularLocation>
        <location evidence="1">Nucleus</location>
    </subcellularLocation>
</comment>
<dbReference type="GO" id="GO:0033588">
    <property type="term" value="C:elongator holoenzyme complex"/>
    <property type="evidence" value="ECO:0007669"/>
    <property type="project" value="InterPro"/>
</dbReference>
<dbReference type="PANTHER" id="PTHR15641:SF1">
    <property type="entry name" value="ELONGATOR COMPLEX PROTEIN 5"/>
    <property type="match status" value="1"/>
</dbReference>
<name>A0AAF3J4G0_9BILA</name>
<evidence type="ECO:0000256" key="2">
    <source>
        <dbReference type="ARBA" id="ARBA00004496"/>
    </source>
</evidence>
<dbReference type="WBParaSite" id="MBELARI_LOCUS1558">
    <property type="protein sequence ID" value="MBELARI_LOCUS1558"/>
    <property type="gene ID" value="MBELARI_LOCUS1558"/>
</dbReference>
<evidence type="ECO:0000313" key="11">
    <source>
        <dbReference type="WBParaSite" id="MBELARI_LOCUS1558"/>
    </source>
</evidence>
<evidence type="ECO:0000313" key="10">
    <source>
        <dbReference type="Proteomes" id="UP000887575"/>
    </source>
</evidence>
<evidence type="ECO:0000256" key="3">
    <source>
        <dbReference type="ARBA" id="ARBA00005043"/>
    </source>
</evidence>
<evidence type="ECO:0000256" key="8">
    <source>
        <dbReference type="ARBA" id="ARBA00023242"/>
    </source>
</evidence>
<keyword evidence="8" id="KW-0539">Nucleus</keyword>
<dbReference type="GO" id="GO:0005634">
    <property type="term" value="C:nucleus"/>
    <property type="evidence" value="ECO:0007669"/>
    <property type="project" value="UniProtKB-SubCell"/>
</dbReference>
<evidence type="ECO:0000256" key="6">
    <source>
        <dbReference type="ARBA" id="ARBA00022490"/>
    </source>
</evidence>
<reference evidence="11" key="1">
    <citation type="submission" date="2024-02" db="UniProtKB">
        <authorList>
            <consortium name="WormBaseParasite"/>
        </authorList>
    </citation>
    <scope>IDENTIFICATION</scope>
</reference>
<feature type="compositionally biased region" description="Acidic residues" evidence="9">
    <location>
        <begin position="201"/>
        <end position="217"/>
    </location>
</feature>
<dbReference type="GO" id="GO:0000049">
    <property type="term" value="F:tRNA binding"/>
    <property type="evidence" value="ECO:0007669"/>
    <property type="project" value="TreeGrafter"/>
</dbReference>
<dbReference type="GO" id="GO:0002098">
    <property type="term" value="P:tRNA wobble uridine modification"/>
    <property type="evidence" value="ECO:0007669"/>
    <property type="project" value="InterPro"/>
</dbReference>
<dbReference type="Proteomes" id="UP000887575">
    <property type="component" value="Unassembled WGS sequence"/>
</dbReference>
<evidence type="ECO:0000256" key="4">
    <source>
        <dbReference type="ARBA" id="ARBA00009567"/>
    </source>
</evidence>
<dbReference type="GO" id="GO:0005829">
    <property type="term" value="C:cytosol"/>
    <property type="evidence" value="ECO:0007669"/>
    <property type="project" value="TreeGrafter"/>
</dbReference>